<keyword evidence="2" id="KW-0479">Metal-binding</keyword>
<accession>A0A975AWY2</accession>
<protein>
    <recommendedName>
        <fullName evidence="5">4Fe-4S domain-containing protein</fullName>
    </recommendedName>
</protein>
<feature type="domain" description="4Fe-4S" evidence="5">
    <location>
        <begin position="115"/>
        <end position="184"/>
    </location>
</feature>
<dbReference type="PROSITE" id="PS51656">
    <property type="entry name" value="4FE4S"/>
    <property type="match status" value="1"/>
</dbReference>
<evidence type="ECO:0000259" key="5">
    <source>
        <dbReference type="PROSITE" id="PS51656"/>
    </source>
</evidence>
<gene>
    <name evidence="6" type="ORF">ACETAC_03215</name>
</gene>
<dbReference type="AlphaFoldDB" id="A0A975AWY2"/>
<keyword evidence="7" id="KW-1185">Reference proteome</keyword>
<dbReference type="GO" id="GO:0046872">
    <property type="term" value="F:metal ion binding"/>
    <property type="evidence" value="ECO:0007669"/>
    <property type="project" value="UniProtKB-KW"/>
</dbReference>
<keyword evidence="4" id="KW-0411">Iron-sulfur</keyword>
<dbReference type="InterPro" id="IPR051069">
    <property type="entry name" value="ACDS_complex_subunit"/>
</dbReference>
<evidence type="ECO:0000313" key="7">
    <source>
        <dbReference type="Proteomes" id="UP000671913"/>
    </source>
</evidence>
<dbReference type="RefSeq" id="WP_284680623.1">
    <property type="nucleotide sequence ID" value="NZ_CP060096.1"/>
</dbReference>
<dbReference type="Pfam" id="PF04060">
    <property type="entry name" value="FeS"/>
    <property type="match status" value="1"/>
</dbReference>
<evidence type="ECO:0000313" key="6">
    <source>
        <dbReference type="EMBL" id="QSZ27906.1"/>
    </source>
</evidence>
<dbReference type="InterPro" id="IPR007202">
    <property type="entry name" value="4Fe-4S_dom"/>
</dbReference>
<evidence type="ECO:0000256" key="2">
    <source>
        <dbReference type="ARBA" id="ARBA00022723"/>
    </source>
</evidence>
<dbReference type="EMBL" id="CP060096">
    <property type="protein sequence ID" value="QSZ27906.1"/>
    <property type="molecule type" value="Genomic_DNA"/>
</dbReference>
<organism evidence="6 7">
    <name type="scientific">Aceticella autotrophica</name>
    <dbReference type="NCBI Taxonomy" id="2755338"/>
    <lineage>
        <taxon>Bacteria</taxon>
        <taxon>Bacillati</taxon>
        <taxon>Bacillota</taxon>
        <taxon>Clostridia</taxon>
        <taxon>Thermoanaerobacterales</taxon>
        <taxon>Thermoanaerobacteraceae</taxon>
        <taxon>Aceticella</taxon>
    </lineage>
</organism>
<evidence type="ECO:0000256" key="3">
    <source>
        <dbReference type="ARBA" id="ARBA00023004"/>
    </source>
</evidence>
<sequence>MNELPLIEHFKRKINYVPCIAGSDLLVETIIIDFDLSELLPYINAVAEKAKYIPELNWIKFKFHGFPHKYQDGVWDVAVHQNTISVRAFLDRDTADKVSDECINYINDIIFHKDEIIPSYKEWKQPKAIDIIKYLPKINCGKCGFPTCMAFAAKLALGDTDLINCPELSKEPDKRQKLLELLGN</sequence>
<dbReference type="GO" id="GO:0051539">
    <property type="term" value="F:4 iron, 4 sulfur cluster binding"/>
    <property type="evidence" value="ECO:0007669"/>
    <property type="project" value="UniProtKB-KW"/>
</dbReference>
<keyword evidence="1" id="KW-0004">4Fe-4S</keyword>
<dbReference type="PANTHER" id="PTHR36214">
    <property type="match status" value="1"/>
</dbReference>
<name>A0A975AWY2_9THEO</name>
<dbReference type="KEGG" id="aaut:ACETAC_03215"/>
<evidence type="ECO:0000256" key="1">
    <source>
        <dbReference type="ARBA" id="ARBA00022485"/>
    </source>
</evidence>
<dbReference type="Gene3D" id="1.10.15.40">
    <property type="entry name" value="Electron transport complex subunit B, putative Fe-S cluster"/>
    <property type="match status" value="1"/>
</dbReference>
<keyword evidence="3" id="KW-0408">Iron</keyword>
<dbReference type="Proteomes" id="UP000671913">
    <property type="component" value="Chromosome"/>
</dbReference>
<evidence type="ECO:0000256" key="4">
    <source>
        <dbReference type="ARBA" id="ARBA00023014"/>
    </source>
</evidence>
<reference evidence="6" key="1">
    <citation type="submission" date="2020-08" db="EMBL/GenBank/DDBJ databases">
        <title>Genomic insights into the carbon and energy metabolism of the first obligate autotrophic acetogenic bacterium Aceticella autotrophica gen. nov., sp. nov.</title>
        <authorList>
            <person name="Toshchakov S.V."/>
            <person name="Elcheninov A.G."/>
            <person name="Kublanov I.V."/>
            <person name="Frolov E.N."/>
            <person name="Lebedinsky A.V."/>
        </authorList>
    </citation>
    <scope>NUCLEOTIDE SEQUENCE</scope>
    <source>
        <strain evidence="6">3443-3Ac</strain>
    </source>
</reference>
<proteinExistence type="predicted"/>
<dbReference type="PANTHER" id="PTHR36214:SF3">
    <property type="entry name" value="ACETYL-COA DECARBONYLASE_SYNTHASE COMPLEX SUBUNIT GAMMA"/>
    <property type="match status" value="1"/>
</dbReference>